<feature type="region of interest" description="Disordered" evidence="1">
    <location>
        <begin position="1"/>
        <end position="89"/>
    </location>
</feature>
<proteinExistence type="predicted"/>
<organism evidence="2 3">
    <name type="scientific">Choiromyces venosus 120613-1</name>
    <dbReference type="NCBI Taxonomy" id="1336337"/>
    <lineage>
        <taxon>Eukaryota</taxon>
        <taxon>Fungi</taxon>
        <taxon>Dikarya</taxon>
        <taxon>Ascomycota</taxon>
        <taxon>Pezizomycotina</taxon>
        <taxon>Pezizomycetes</taxon>
        <taxon>Pezizales</taxon>
        <taxon>Tuberaceae</taxon>
        <taxon>Choiromyces</taxon>
    </lineage>
</organism>
<gene>
    <name evidence="2" type="ORF">L873DRAFT_365858</name>
</gene>
<evidence type="ECO:0000313" key="2">
    <source>
        <dbReference type="EMBL" id="RPB02773.1"/>
    </source>
</evidence>
<dbReference type="STRING" id="1336337.A0A3N4JWQ0"/>
<reference evidence="2 3" key="1">
    <citation type="journal article" date="2018" name="Nat. Ecol. Evol.">
        <title>Pezizomycetes genomes reveal the molecular basis of ectomycorrhizal truffle lifestyle.</title>
        <authorList>
            <person name="Murat C."/>
            <person name="Payen T."/>
            <person name="Noel B."/>
            <person name="Kuo A."/>
            <person name="Morin E."/>
            <person name="Chen J."/>
            <person name="Kohler A."/>
            <person name="Krizsan K."/>
            <person name="Balestrini R."/>
            <person name="Da Silva C."/>
            <person name="Montanini B."/>
            <person name="Hainaut M."/>
            <person name="Levati E."/>
            <person name="Barry K.W."/>
            <person name="Belfiori B."/>
            <person name="Cichocki N."/>
            <person name="Clum A."/>
            <person name="Dockter R.B."/>
            <person name="Fauchery L."/>
            <person name="Guy J."/>
            <person name="Iotti M."/>
            <person name="Le Tacon F."/>
            <person name="Lindquist E.A."/>
            <person name="Lipzen A."/>
            <person name="Malagnac F."/>
            <person name="Mello A."/>
            <person name="Molinier V."/>
            <person name="Miyauchi S."/>
            <person name="Poulain J."/>
            <person name="Riccioni C."/>
            <person name="Rubini A."/>
            <person name="Sitrit Y."/>
            <person name="Splivallo R."/>
            <person name="Traeger S."/>
            <person name="Wang M."/>
            <person name="Zifcakova L."/>
            <person name="Wipf D."/>
            <person name="Zambonelli A."/>
            <person name="Paolocci F."/>
            <person name="Nowrousian M."/>
            <person name="Ottonello S."/>
            <person name="Baldrian P."/>
            <person name="Spatafora J.W."/>
            <person name="Henrissat B."/>
            <person name="Nagy L.G."/>
            <person name="Aury J.M."/>
            <person name="Wincker P."/>
            <person name="Grigoriev I.V."/>
            <person name="Bonfante P."/>
            <person name="Martin F.M."/>
        </authorList>
    </citation>
    <scope>NUCLEOTIDE SEQUENCE [LARGE SCALE GENOMIC DNA]</scope>
    <source>
        <strain evidence="2 3">120613-1</strain>
    </source>
</reference>
<name>A0A3N4JWQ0_9PEZI</name>
<sequence length="134" mass="14419">MFSIGPNNPCQGTAPPAGSRNRRAQGLRQSPPPTAGASNNPLGGWVLGRALFGNTGGARGGAGRQHQQQQRESDRDHTSQQQRPQERGTIVELSVEQRAEINEVVSAHGASGLAHQIIWLEIRSWFHDATVSPL</sequence>
<dbReference type="Proteomes" id="UP000276215">
    <property type="component" value="Unassembled WGS sequence"/>
</dbReference>
<feature type="compositionally biased region" description="Basic and acidic residues" evidence="1">
    <location>
        <begin position="69"/>
        <end position="78"/>
    </location>
</feature>
<protein>
    <submittedName>
        <fullName evidence="2">Uncharacterized protein</fullName>
    </submittedName>
</protein>
<accession>A0A3N4JWQ0</accession>
<feature type="compositionally biased region" description="Polar residues" evidence="1">
    <location>
        <begin position="1"/>
        <end position="11"/>
    </location>
</feature>
<keyword evidence="3" id="KW-1185">Reference proteome</keyword>
<evidence type="ECO:0000313" key="3">
    <source>
        <dbReference type="Proteomes" id="UP000276215"/>
    </source>
</evidence>
<evidence type="ECO:0000256" key="1">
    <source>
        <dbReference type="SAM" id="MobiDB-lite"/>
    </source>
</evidence>
<feature type="compositionally biased region" description="Gly residues" evidence="1">
    <location>
        <begin position="54"/>
        <end position="63"/>
    </location>
</feature>
<dbReference type="AlphaFoldDB" id="A0A3N4JWQ0"/>
<dbReference type="EMBL" id="ML120366">
    <property type="protein sequence ID" value="RPB02773.1"/>
    <property type="molecule type" value="Genomic_DNA"/>
</dbReference>